<evidence type="ECO:0000313" key="10">
    <source>
        <dbReference type="Proteomes" id="UP000033679"/>
    </source>
</evidence>
<evidence type="ECO:0000256" key="1">
    <source>
        <dbReference type="ARBA" id="ARBA00004651"/>
    </source>
</evidence>
<dbReference type="RefSeq" id="WP_045346436.1">
    <property type="nucleotide sequence ID" value="NZ_CP143703.1"/>
</dbReference>
<keyword evidence="6 8" id="KW-1133">Transmembrane helix</keyword>
<feature type="transmembrane region" description="Helical" evidence="8">
    <location>
        <begin position="85"/>
        <end position="107"/>
    </location>
</feature>
<dbReference type="GO" id="GO:0005886">
    <property type="term" value="C:plasma membrane"/>
    <property type="evidence" value="ECO:0007669"/>
    <property type="project" value="UniProtKB-SubCell"/>
</dbReference>
<dbReference type="AlphaFoldDB" id="A0A837FBG4"/>
<gene>
    <name evidence="9" type="ORF">SS59_13445</name>
</gene>
<dbReference type="GO" id="GO:0033214">
    <property type="term" value="P:siderophore-iron import into cell"/>
    <property type="evidence" value="ECO:0007669"/>
    <property type="project" value="TreeGrafter"/>
</dbReference>
<dbReference type="SUPFAM" id="SSF81345">
    <property type="entry name" value="ABC transporter involved in vitamin B12 uptake, BtuC"/>
    <property type="match status" value="1"/>
</dbReference>
<dbReference type="EMBL" id="JZYN01000015">
    <property type="protein sequence ID" value="KJM67508.1"/>
    <property type="molecule type" value="Genomic_DNA"/>
</dbReference>
<keyword evidence="7 8" id="KW-0472">Membrane</keyword>
<feature type="transmembrane region" description="Helical" evidence="8">
    <location>
        <begin position="52"/>
        <end position="73"/>
    </location>
</feature>
<sequence>MSRRITLSLWLLAGSLTVMTIMATGFGALRLPVNVLWSGSDETLRHIWLTIRLPRVLLALVIGGSLALAGCVMQGLFRNPLADPGLLGISSGAALAVALWVVLPLALPALVMLYAPMLAAFLGALAATGVIFLLSKQHDTSLSRLLLVGIAINALCGAAVGVLSWVSNDAQLRQLSLWGMGSLGQAQWSTLLAVTSLMVPAALAIWRCASTLNLLQLGEEEAHYLGVDVALVQRILLLCSALLVAAAVAVSGVIGFVGLVVPHLMRMWLGADHRATLPGTVLAGALLLLVADTVARTMVAPAEMPVGLLTSILGAPWFLWLIFRRGEQHG</sequence>
<dbReference type="Pfam" id="PF01032">
    <property type="entry name" value="FecCD"/>
    <property type="match status" value="1"/>
</dbReference>
<feature type="transmembrane region" description="Helical" evidence="8">
    <location>
        <begin position="146"/>
        <end position="166"/>
    </location>
</feature>
<evidence type="ECO:0000256" key="5">
    <source>
        <dbReference type="ARBA" id="ARBA00022692"/>
    </source>
</evidence>
<name>A0A837FBG4_9ENTR</name>
<keyword evidence="4" id="KW-1003">Cell membrane</keyword>
<evidence type="ECO:0000256" key="4">
    <source>
        <dbReference type="ARBA" id="ARBA00022475"/>
    </source>
</evidence>
<evidence type="ECO:0000256" key="2">
    <source>
        <dbReference type="ARBA" id="ARBA00007935"/>
    </source>
</evidence>
<evidence type="ECO:0000256" key="8">
    <source>
        <dbReference type="SAM" id="Phobius"/>
    </source>
</evidence>
<dbReference type="CDD" id="cd06550">
    <property type="entry name" value="TM_ABC_iron-siderophores_like"/>
    <property type="match status" value="1"/>
</dbReference>
<comment type="caution">
    <text evidence="9">The sequence shown here is derived from an EMBL/GenBank/DDBJ whole genome shotgun (WGS) entry which is preliminary data.</text>
</comment>
<evidence type="ECO:0000256" key="7">
    <source>
        <dbReference type="ARBA" id="ARBA00023136"/>
    </source>
</evidence>
<comment type="similarity">
    <text evidence="2">Belongs to the binding-protein-dependent transport system permease family. FecCD subfamily.</text>
</comment>
<evidence type="ECO:0000313" key="9">
    <source>
        <dbReference type="EMBL" id="KJM67508.1"/>
    </source>
</evidence>
<reference evidence="9 10" key="1">
    <citation type="submission" date="2015-03" db="EMBL/GenBank/DDBJ databases">
        <authorList>
            <person name="McCorrison J."/>
            <person name="Sanka R."/>
            <person name="Adams M."/>
            <person name="Brinkac L."/>
            <person name="Nierman W."/>
            <person name="Sutton G."/>
            <person name="Nelson K."/>
            <person name="Kiedrowski L."/>
            <person name="Guerrero D."/>
            <person name="Bonomo R."/>
        </authorList>
    </citation>
    <scope>NUCLEOTIDE SEQUENCE [LARGE SCALE GENOMIC DNA]</scope>
    <source>
        <strain evidence="9 10">39373</strain>
    </source>
</reference>
<comment type="subcellular location">
    <subcellularLocation>
        <location evidence="1">Cell membrane</location>
        <topology evidence="1">Multi-pass membrane protein</topology>
    </subcellularLocation>
</comment>
<proteinExistence type="inferred from homology"/>
<dbReference type="PANTHER" id="PTHR30472">
    <property type="entry name" value="FERRIC ENTEROBACTIN TRANSPORT SYSTEM PERMEASE PROTEIN"/>
    <property type="match status" value="1"/>
</dbReference>
<dbReference type="PANTHER" id="PTHR30472:SF25">
    <property type="entry name" value="ABC TRANSPORTER PERMEASE PROTEIN MJ0876-RELATED"/>
    <property type="match status" value="1"/>
</dbReference>
<dbReference type="InterPro" id="IPR037294">
    <property type="entry name" value="ABC_BtuC-like"/>
</dbReference>
<protein>
    <submittedName>
        <fullName evidence="9">Iron ABC transporter</fullName>
    </submittedName>
</protein>
<accession>A0A837FBG4</accession>
<feature type="transmembrane region" description="Helical" evidence="8">
    <location>
        <begin position="186"/>
        <end position="206"/>
    </location>
</feature>
<dbReference type="FunFam" id="1.10.3470.10:FF:000001">
    <property type="entry name" value="Vitamin B12 ABC transporter permease BtuC"/>
    <property type="match status" value="1"/>
</dbReference>
<dbReference type="Gene3D" id="1.10.3470.10">
    <property type="entry name" value="ABC transporter involved in vitamin B12 uptake, BtuC"/>
    <property type="match status" value="1"/>
</dbReference>
<evidence type="ECO:0000256" key="3">
    <source>
        <dbReference type="ARBA" id="ARBA00022448"/>
    </source>
</evidence>
<feature type="transmembrane region" description="Helical" evidence="8">
    <location>
        <begin position="113"/>
        <end position="134"/>
    </location>
</feature>
<feature type="transmembrane region" description="Helical" evidence="8">
    <location>
        <begin position="235"/>
        <end position="261"/>
    </location>
</feature>
<dbReference type="Proteomes" id="UP000033679">
    <property type="component" value="Unassembled WGS sequence"/>
</dbReference>
<dbReference type="InterPro" id="IPR000522">
    <property type="entry name" value="ABC_transptr_permease_BtuC"/>
</dbReference>
<evidence type="ECO:0000256" key="6">
    <source>
        <dbReference type="ARBA" id="ARBA00022989"/>
    </source>
</evidence>
<organism evidence="9 10">
    <name type="scientific">Enterobacter hormaechei subsp. xiangfangensis</name>
    <dbReference type="NCBI Taxonomy" id="1296536"/>
    <lineage>
        <taxon>Bacteria</taxon>
        <taxon>Pseudomonadati</taxon>
        <taxon>Pseudomonadota</taxon>
        <taxon>Gammaproteobacteria</taxon>
        <taxon>Enterobacterales</taxon>
        <taxon>Enterobacteriaceae</taxon>
        <taxon>Enterobacter</taxon>
        <taxon>Enterobacter cloacae complex</taxon>
    </lineage>
</organism>
<keyword evidence="3" id="KW-0813">Transport</keyword>
<dbReference type="GO" id="GO:0022857">
    <property type="term" value="F:transmembrane transporter activity"/>
    <property type="evidence" value="ECO:0007669"/>
    <property type="project" value="InterPro"/>
</dbReference>
<keyword evidence="5 8" id="KW-0812">Transmembrane</keyword>
<feature type="transmembrane region" description="Helical" evidence="8">
    <location>
        <begin position="306"/>
        <end position="323"/>
    </location>
</feature>